<feature type="region of interest" description="Disordered" evidence="1">
    <location>
        <begin position="1"/>
        <end position="130"/>
    </location>
</feature>
<dbReference type="Proteomes" id="UP001293254">
    <property type="component" value="Unassembled WGS sequence"/>
</dbReference>
<gene>
    <name evidence="2" type="ORF">Salat_2654600</name>
</gene>
<proteinExistence type="predicted"/>
<feature type="compositionally biased region" description="Polar residues" evidence="1">
    <location>
        <begin position="102"/>
        <end position="113"/>
    </location>
</feature>
<evidence type="ECO:0000313" key="3">
    <source>
        <dbReference type="Proteomes" id="UP001293254"/>
    </source>
</evidence>
<feature type="compositionally biased region" description="Polar residues" evidence="1">
    <location>
        <begin position="25"/>
        <end position="37"/>
    </location>
</feature>
<feature type="compositionally biased region" description="Polar residues" evidence="1">
    <location>
        <begin position="58"/>
        <end position="73"/>
    </location>
</feature>
<evidence type="ECO:0000256" key="1">
    <source>
        <dbReference type="SAM" id="MobiDB-lite"/>
    </source>
</evidence>
<keyword evidence="3" id="KW-1185">Reference proteome</keyword>
<comment type="caution">
    <text evidence="2">The sequence shown here is derived from an EMBL/GenBank/DDBJ whole genome shotgun (WGS) entry which is preliminary data.</text>
</comment>
<reference evidence="2" key="2">
    <citation type="journal article" date="2024" name="Plant">
        <title>Genomic evolution and insights into agronomic trait innovations of Sesamum species.</title>
        <authorList>
            <person name="Miao H."/>
            <person name="Wang L."/>
            <person name="Qu L."/>
            <person name="Liu H."/>
            <person name="Sun Y."/>
            <person name="Le M."/>
            <person name="Wang Q."/>
            <person name="Wei S."/>
            <person name="Zheng Y."/>
            <person name="Lin W."/>
            <person name="Duan Y."/>
            <person name="Cao H."/>
            <person name="Xiong S."/>
            <person name="Wang X."/>
            <person name="Wei L."/>
            <person name="Li C."/>
            <person name="Ma Q."/>
            <person name="Ju M."/>
            <person name="Zhao R."/>
            <person name="Li G."/>
            <person name="Mu C."/>
            <person name="Tian Q."/>
            <person name="Mei H."/>
            <person name="Zhang T."/>
            <person name="Gao T."/>
            <person name="Zhang H."/>
        </authorList>
    </citation>
    <scope>NUCLEOTIDE SEQUENCE</scope>
    <source>
        <strain evidence="2">3651</strain>
    </source>
</reference>
<protein>
    <submittedName>
        <fullName evidence="2">Uncharacterized protein</fullName>
    </submittedName>
</protein>
<sequence length="150" mass="16674">MKSSLPSSLSPRNSTVHLPPPPQFPTNRLPSASTSLVPQFSPPPFPSSSQPPPKPPWITSSSMENPNSSTQDKLPSEEDLPNHPTNEVNRQSNILDEEQTRQENSAEMDQIQTSDEEHTEITVPSGHVQHFEFTHAKVRRNAMQEDSETG</sequence>
<reference evidence="2" key="1">
    <citation type="submission" date="2020-06" db="EMBL/GenBank/DDBJ databases">
        <authorList>
            <person name="Li T."/>
            <person name="Hu X."/>
            <person name="Zhang T."/>
            <person name="Song X."/>
            <person name="Zhang H."/>
            <person name="Dai N."/>
            <person name="Sheng W."/>
            <person name="Hou X."/>
            <person name="Wei L."/>
        </authorList>
    </citation>
    <scope>NUCLEOTIDE SEQUENCE</scope>
    <source>
        <strain evidence="2">3651</strain>
        <tissue evidence="2">Leaf</tissue>
    </source>
</reference>
<name>A0AAE2CAZ1_9LAMI</name>
<feature type="compositionally biased region" description="Low complexity" evidence="1">
    <location>
        <begin position="1"/>
        <end position="11"/>
    </location>
</feature>
<evidence type="ECO:0000313" key="2">
    <source>
        <dbReference type="EMBL" id="KAK4415472.1"/>
    </source>
</evidence>
<dbReference type="EMBL" id="JACGWO010000011">
    <property type="protein sequence ID" value="KAK4415472.1"/>
    <property type="molecule type" value="Genomic_DNA"/>
</dbReference>
<accession>A0AAE2CAZ1</accession>
<feature type="compositionally biased region" description="Pro residues" evidence="1">
    <location>
        <begin position="40"/>
        <end position="56"/>
    </location>
</feature>
<feature type="compositionally biased region" description="Polar residues" evidence="1">
    <location>
        <begin position="83"/>
        <end position="94"/>
    </location>
</feature>
<organism evidence="2 3">
    <name type="scientific">Sesamum alatum</name>
    <dbReference type="NCBI Taxonomy" id="300844"/>
    <lineage>
        <taxon>Eukaryota</taxon>
        <taxon>Viridiplantae</taxon>
        <taxon>Streptophyta</taxon>
        <taxon>Embryophyta</taxon>
        <taxon>Tracheophyta</taxon>
        <taxon>Spermatophyta</taxon>
        <taxon>Magnoliopsida</taxon>
        <taxon>eudicotyledons</taxon>
        <taxon>Gunneridae</taxon>
        <taxon>Pentapetalae</taxon>
        <taxon>asterids</taxon>
        <taxon>lamiids</taxon>
        <taxon>Lamiales</taxon>
        <taxon>Pedaliaceae</taxon>
        <taxon>Sesamum</taxon>
    </lineage>
</organism>
<dbReference type="AlphaFoldDB" id="A0AAE2CAZ1"/>